<dbReference type="SUPFAM" id="SSF64288">
    <property type="entry name" value="Chorismate lyase-like"/>
    <property type="match status" value="1"/>
</dbReference>
<dbReference type="RefSeq" id="WP_073012873.1">
    <property type="nucleotide sequence ID" value="NZ_FRBW01000002.1"/>
</dbReference>
<evidence type="ECO:0000259" key="4">
    <source>
        <dbReference type="PROSITE" id="PS50949"/>
    </source>
</evidence>
<dbReference type="PANTHER" id="PTHR44846">
    <property type="entry name" value="MANNOSYL-D-GLYCERATE TRANSPORT/METABOLISM SYSTEM REPRESSOR MNGR-RELATED"/>
    <property type="match status" value="1"/>
</dbReference>
<dbReference type="InterPro" id="IPR036390">
    <property type="entry name" value="WH_DNA-bd_sf"/>
</dbReference>
<dbReference type="GO" id="GO:0045892">
    <property type="term" value="P:negative regulation of DNA-templated transcription"/>
    <property type="evidence" value="ECO:0007669"/>
    <property type="project" value="TreeGrafter"/>
</dbReference>
<dbReference type="GO" id="GO:0003677">
    <property type="term" value="F:DNA binding"/>
    <property type="evidence" value="ECO:0007669"/>
    <property type="project" value="UniProtKB-KW"/>
</dbReference>
<keyword evidence="1" id="KW-0805">Transcription regulation</keyword>
<evidence type="ECO:0000256" key="2">
    <source>
        <dbReference type="ARBA" id="ARBA00023125"/>
    </source>
</evidence>
<dbReference type="OrthoDB" id="9794015at2"/>
<dbReference type="SMART" id="SM00345">
    <property type="entry name" value="HTH_GNTR"/>
    <property type="match status" value="1"/>
</dbReference>
<dbReference type="Pfam" id="PF07702">
    <property type="entry name" value="UTRA"/>
    <property type="match status" value="1"/>
</dbReference>
<protein>
    <submittedName>
        <fullName evidence="5">GntR family transcriptional regulator</fullName>
    </submittedName>
</protein>
<dbReference type="InterPro" id="IPR028978">
    <property type="entry name" value="Chorismate_lyase_/UTRA_dom_sf"/>
</dbReference>
<reference evidence="5 6" key="1">
    <citation type="submission" date="2016-11" db="EMBL/GenBank/DDBJ databases">
        <authorList>
            <person name="Jaros S."/>
            <person name="Januszkiewicz K."/>
            <person name="Wedrychowicz H."/>
        </authorList>
    </citation>
    <scope>NUCLEOTIDE SEQUENCE [LARGE SCALE GENOMIC DNA]</scope>
    <source>
        <strain evidence="5 6">DSM 22153</strain>
    </source>
</reference>
<dbReference type="PROSITE" id="PS50949">
    <property type="entry name" value="HTH_GNTR"/>
    <property type="match status" value="1"/>
</dbReference>
<dbReference type="InterPro" id="IPR011663">
    <property type="entry name" value="UTRA"/>
</dbReference>
<dbReference type="Proteomes" id="UP000186002">
    <property type="component" value="Unassembled WGS sequence"/>
</dbReference>
<sequence>MTGRVQNPNALPIYVQISELLIRDIAAGRLIDGERLPPERDMAASLGISVGTLRKALAELTKKGLLERVQGSGNYIRQQPQTDSVYGMFRLELLEGGGLPRADNLDVQSMEKTPELPAFGTSTQGSRVRRLRYLNDTIIAVEEIWLDAGAGEVRADLLSDSLYHYYRKQLGFWITRAEDRVGIGSVPDWAPEAFGKKPGTITGYIERLSWAEGDKPVEFSKTWFDTDKALYVQRLK</sequence>
<dbReference type="STRING" id="735517.SAMN05444272_2162"/>
<dbReference type="GO" id="GO:0003700">
    <property type="term" value="F:DNA-binding transcription factor activity"/>
    <property type="evidence" value="ECO:0007669"/>
    <property type="project" value="InterPro"/>
</dbReference>
<dbReference type="AlphaFoldDB" id="A0A1M7HAG9"/>
<keyword evidence="6" id="KW-1185">Reference proteome</keyword>
<name>A0A1M7HAG9_9HYPH</name>
<proteinExistence type="predicted"/>
<dbReference type="CDD" id="cd07377">
    <property type="entry name" value="WHTH_GntR"/>
    <property type="match status" value="1"/>
</dbReference>
<evidence type="ECO:0000313" key="6">
    <source>
        <dbReference type="Proteomes" id="UP000186002"/>
    </source>
</evidence>
<evidence type="ECO:0000256" key="3">
    <source>
        <dbReference type="ARBA" id="ARBA00023163"/>
    </source>
</evidence>
<feature type="domain" description="HTH gntR-type" evidence="4">
    <location>
        <begin position="11"/>
        <end position="79"/>
    </location>
</feature>
<dbReference type="EMBL" id="FRBW01000002">
    <property type="protein sequence ID" value="SHM25561.1"/>
    <property type="molecule type" value="Genomic_DNA"/>
</dbReference>
<keyword evidence="3" id="KW-0804">Transcription</keyword>
<accession>A0A1M7HAG9</accession>
<dbReference type="PRINTS" id="PR00035">
    <property type="entry name" value="HTHGNTR"/>
</dbReference>
<dbReference type="Gene3D" id="1.10.10.10">
    <property type="entry name" value="Winged helix-like DNA-binding domain superfamily/Winged helix DNA-binding domain"/>
    <property type="match status" value="1"/>
</dbReference>
<organism evidence="5 6">
    <name type="scientific">Roseibium suaedae</name>
    <dbReference type="NCBI Taxonomy" id="735517"/>
    <lineage>
        <taxon>Bacteria</taxon>
        <taxon>Pseudomonadati</taxon>
        <taxon>Pseudomonadota</taxon>
        <taxon>Alphaproteobacteria</taxon>
        <taxon>Hyphomicrobiales</taxon>
        <taxon>Stappiaceae</taxon>
        <taxon>Roseibium</taxon>
    </lineage>
</organism>
<evidence type="ECO:0000313" key="5">
    <source>
        <dbReference type="EMBL" id="SHM25561.1"/>
    </source>
</evidence>
<evidence type="ECO:0000256" key="1">
    <source>
        <dbReference type="ARBA" id="ARBA00023015"/>
    </source>
</evidence>
<dbReference type="InterPro" id="IPR036388">
    <property type="entry name" value="WH-like_DNA-bd_sf"/>
</dbReference>
<dbReference type="Gene3D" id="3.40.1410.10">
    <property type="entry name" value="Chorismate lyase-like"/>
    <property type="match status" value="1"/>
</dbReference>
<dbReference type="SMART" id="SM00866">
    <property type="entry name" value="UTRA"/>
    <property type="match status" value="1"/>
</dbReference>
<gene>
    <name evidence="5" type="ORF">SAMN05444272_2162</name>
</gene>
<dbReference type="Pfam" id="PF00392">
    <property type="entry name" value="GntR"/>
    <property type="match status" value="1"/>
</dbReference>
<dbReference type="PANTHER" id="PTHR44846:SF1">
    <property type="entry name" value="MANNOSYL-D-GLYCERATE TRANSPORT_METABOLISM SYSTEM REPRESSOR MNGR-RELATED"/>
    <property type="match status" value="1"/>
</dbReference>
<dbReference type="InterPro" id="IPR000524">
    <property type="entry name" value="Tscrpt_reg_HTH_GntR"/>
</dbReference>
<keyword evidence="2" id="KW-0238">DNA-binding</keyword>
<dbReference type="InterPro" id="IPR050679">
    <property type="entry name" value="Bact_HTH_transcr_reg"/>
</dbReference>
<dbReference type="SUPFAM" id="SSF46785">
    <property type="entry name" value="Winged helix' DNA-binding domain"/>
    <property type="match status" value="1"/>
</dbReference>